<evidence type="ECO:0000256" key="1">
    <source>
        <dbReference type="ARBA" id="ARBA00001974"/>
    </source>
</evidence>
<accession>A0A1E3BJP7</accession>
<proteinExistence type="inferred from homology"/>
<keyword evidence="3" id="KW-0285">Flavoprotein</keyword>
<dbReference type="SUPFAM" id="SSF51905">
    <property type="entry name" value="FAD/NAD(P)-binding domain"/>
    <property type="match status" value="1"/>
</dbReference>
<dbReference type="Gene3D" id="3.50.50.60">
    <property type="entry name" value="FAD/NAD(P)-binding domain"/>
    <property type="match status" value="1"/>
</dbReference>
<evidence type="ECO:0000313" key="6">
    <source>
        <dbReference type="Proteomes" id="UP000094569"/>
    </source>
</evidence>
<evidence type="ECO:0000256" key="3">
    <source>
        <dbReference type="ARBA" id="ARBA00022630"/>
    </source>
</evidence>
<keyword evidence="4" id="KW-0274">FAD</keyword>
<dbReference type="PANTHER" id="PTHR42877">
    <property type="entry name" value="L-ORNITHINE N(5)-MONOOXYGENASE-RELATED"/>
    <property type="match status" value="1"/>
</dbReference>
<dbReference type="VEuPathDB" id="FungiDB:SI65_04181"/>
<dbReference type="STRING" id="573508.A0A1E3BJP7"/>
<dbReference type="InterPro" id="IPR036188">
    <property type="entry name" value="FAD/NAD-bd_sf"/>
</dbReference>
<organism evidence="5 6">
    <name type="scientific">Aspergillus cristatus</name>
    <name type="common">Chinese Fuzhuan brick tea-fermentation fungus</name>
    <name type="synonym">Eurotium cristatum</name>
    <dbReference type="NCBI Taxonomy" id="573508"/>
    <lineage>
        <taxon>Eukaryota</taxon>
        <taxon>Fungi</taxon>
        <taxon>Dikarya</taxon>
        <taxon>Ascomycota</taxon>
        <taxon>Pezizomycotina</taxon>
        <taxon>Eurotiomycetes</taxon>
        <taxon>Eurotiomycetidae</taxon>
        <taxon>Eurotiales</taxon>
        <taxon>Aspergillaceae</taxon>
        <taxon>Aspergillus</taxon>
        <taxon>Aspergillus subgen. Aspergillus</taxon>
    </lineage>
</organism>
<name>A0A1E3BJP7_ASPCR</name>
<evidence type="ECO:0000256" key="4">
    <source>
        <dbReference type="ARBA" id="ARBA00022827"/>
    </source>
</evidence>
<comment type="caution">
    <text evidence="5">The sequence shown here is derived from an EMBL/GenBank/DDBJ whole genome shotgun (WGS) entry which is preliminary data.</text>
</comment>
<reference evidence="5 6" key="1">
    <citation type="journal article" date="2016" name="BMC Genomics">
        <title>Comparative genomic and transcriptomic analyses of the Fuzhuan brick tea-fermentation fungus Aspergillus cristatus.</title>
        <authorList>
            <person name="Ge Y."/>
            <person name="Wang Y."/>
            <person name="Liu Y."/>
            <person name="Tan Y."/>
            <person name="Ren X."/>
            <person name="Zhang X."/>
            <person name="Hyde K.D."/>
            <person name="Liu Y."/>
            <person name="Liu Z."/>
        </authorList>
    </citation>
    <scope>NUCLEOTIDE SEQUENCE [LARGE SCALE GENOMIC DNA]</scope>
    <source>
        <strain evidence="5 6">GZAAS20.1005</strain>
    </source>
</reference>
<dbReference type="PANTHER" id="PTHR42877:SF11">
    <property type="entry name" value="MONOOXYGENASE, PUTATIVE (AFU_ORTHOLOGUE AFUA_6G13790)-RELATED"/>
    <property type="match status" value="1"/>
</dbReference>
<evidence type="ECO:0000256" key="2">
    <source>
        <dbReference type="ARBA" id="ARBA00010139"/>
    </source>
</evidence>
<dbReference type="EMBL" id="JXNT01000003">
    <property type="protein sequence ID" value="ODM21128.1"/>
    <property type="molecule type" value="Genomic_DNA"/>
</dbReference>
<gene>
    <name evidence="5" type="ORF">SI65_04181</name>
</gene>
<dbReference type="Proteomes" id="UP000094569">
    <property type="component" value="Unassembled WGS sequence"/>
</dbReference>
<evidence type="ECO:0000313" key="5">
    <source>
        <dbReference type="EMBL" id="ODM21128.1"/>
    </source>
</evidence>
<comment type="similarity">
    <text evidence="2">Belongs to the FAD-binding monooxygenase family.</text>
</comment>
<sequence length="117" mass="13286">MQKANAKWCFNETKKITKTGIVTEGGEQEFDLIVCATGFNTTFVPGWELVGRDGRRLDVEWKEIPQAYFSICAGTTPTYFMFVGPNCLIGHGSVPQMLAWTADYMLKWTKMAREHIK</sequence>
<dbReference type="AlphaFoldDB" id="A0A1E3BJP7"/>
<dbReference type="InterPro" id="IPR051209">
    <property type="entry name" value="FAD-bind_Monooxygenase_sf"/>
</dbReference>
<keyword evidence="6" id="KW-1185">Reference proteome</keyword>
<comment type="cofactor">
    <cofactor evidence="1">
        <name>FAD</name>
        <dbReference type="ChEBI" id="CHEBI:57692"/>
    </cofactor>
</comment>
<protein>
    <submittedName>
        <fullName evidence="5">Uncharacterized protein</fullName>
    </submittedName>
</protein>
<dbReference type="OrthoDB" id="74360at2759"/>